<comment type="caution">
    <text evidence="2">The sequence shown here is derived from an EMBL/GenBank/DDBJ whole genome shotgun (WGS) entry which is preliminary data.</text>
</comment>
<keyword evidence="1" id="KW-0472">Membrane</keyword>
<keyword evidence="1" id="KW-1133">Transmembrane helix</keyword>
<dbReference type="RefSeq" id="WP_023444247.1">
    <property type="nucleotide sequence ID" value="NZ_AOFQ01000011.1"/>
</dbReference>
<sequence length="124" mass="14020">MAEHRNPNLKNKAVFTQRDLILGIPSRVFIATMFLVAFAAVVFCIYLPIYLGIASSLVIGLLVLIPVYLVHKDDPEAYMVWIRSLFAAARLSVSRSVRRRVLLLSRRPDGNLQVTTITQPLQRN</sequence>
<proteinExistence type="predicted"/>
<evidence type="ECO:0000313" key="3">
    <source>
        <dbReference type="Proteomes" id="UP000017822"/>
    </source>
</evidence>
<dbReference type="AlphaFoldDB" id="V4QLE9"/>
<keyword evidence="1" id="KW-0812">Transmembrane</keyword>
<protein>
    <recommendedName>
        <fullName evidence="4">PrgI family protein</fullName>
    </recommendedName>
</protein>
<feature type="transmembrane region" description="Helical" evidence="1">
    <location>
        <begin position="49"/>
        <end position="71"/>
    </location>
</feature>
<organism evidence="2 3">
    <name type="scientific">Stutzerimonas chloritidismutans AW-1</name>
    <dbReference type="NCBI Taxonomy" id="1263865"/>
    <lineage>
        <taxon>Bacteria</taxon>
        <taxon>Pseudomonadati</taxon>
        <taxon>Pseudomonadota</taxon>
        <taxon>Gammaproteobacteria</taxon>
        <taxon>Pseudomonadales</taxon>
        <taxon>Pseudomonadaceae</taxon>
        <taxon>Stutzerimonas</taxon>
    </lineage>
</organism>
<dbReference type="Proteomes" id="UP000017822">
    <property type="component" value="Unassembled WGS sequence"/>
</dbReference>
<evidence type="ECO:0008006" key="4">
    <source>
        <dbReference type="Google" id="ProtNLM"/>
    </source>
</evidence>
<evidence type="ECO:0000313" key="2">
    <source>
        <dbReference type="EMBL" id="ESR00684.1"/>
    </source>
</evidence>
<feature type="transmembrane region" description="Helical" evidence="1">
    <location>
        <begin position="20"/>
        <end position="42"/>
    </location>
</feature>
<gene>
    <name evidence="2" type="ORF">F753_04085</name>
</gene>
<accession>V4QLE9</accession>
<dbReference type="EMBL" id="AOFQ01000011">
    <property type="protein sequence ID" value="ESR00684.1"/>
    <property type="molecule type" value="Genomic_DNA"/>
</dbReference>
<name>V4QLE9_STUCH</name>
<evidence type="ECO:0000256" key="1">
    <source>
        <dbReference type="SAM" id="Phobius"/>
    </source>
</evidence>
<reference evidence="2 3" key="1">
    <citation type="submission" date="2013-07" db="EMBL/GenBank/DDBJ databases">
        <authorList>
            <person name="Schaap P.J."/>
            <person name="Mehboob F."/>
            <person name="Oosterkamp M.J."/>
            <person name="de Vos W.M."/>
            <person name="Stams A.J.M."/>
            <person name="Koehorst J.J."/>
        </authorList>
    </citation>
    <scope>NUCLEOTIDE SEQUENCE [LARGE SCALE GENOMIC DNA]</scope>
    <source>
        <strain evidence="2 3">AW-1</strain>
    </source>
</reference>